<accession>A0A316DS30</accession>
<dbReference type="AlphaFoldDB" id="A0A316DS30"/>
<name>A0A316DS30_9BACT</name>
<gene>
    <name evidence="1" type="ORF">LV89_03831</name>
</gene>
<comment type="caution">
    <text evidence="1">The sequence shown here is derived from an EMBL/GenBank/DDBJ whole genome shotgun (WGS) entry which is preliminary data.</text>
</comment>
<dbReference type="EMBL" id="QGGO01000025">
    <property type="protein sequence ID" value="PWK20288.1"/>
    <property type="molecule type" value="Genomic_DNA"/>
</dbReference>
<evidence type="ECO:0000313" key="1">
    <source>
        <dbReference type="EMBL" id="PWK20288.1"/>
    </source>
</evidence>
<keyword evidence="2" id="KW-1185">Reference proteome</keyword>
<protein>
    <submittedName>
        <fullName evidence="1">Uncharacterized protein</fullName>
    </submittedName>
</protein>
<sequence length="88" mass="10533">MDNRRYFFISFWVTLENKSSIISSSGFIQNSKKHPTRKELEEKQTDLILRQYGIKPSKIHLISISEFKCRKDYLNFLEVSDFHPFSEN</sequence>
<reference evidence="1 2" key="1">
    <citation type="submission" date="2018-05" db="EMBL/GenBank/DDBJ databases">
        <title>Genomic Encyclopedia of Archaeal and Bacterial Type Strains, Phase II (KMG-II): from individual species to whole genera.</title>
        <authorList>
            <person name="Goeker M."/>
        </authorList>
    </citation>
    <scope>NUCLEOTIDE SEQUENCE [LARGE SCALE GENOMIC DNA]</scope>
    <source>
        <strain evidence="1 2">DSM 22214</strain>
    </source>
</reference>
<proteinExistence type="predicted"/>
<evidence type="ECO:0000313" key="2">
    <source>
        <dbReference type="Proteomes" id="UP000245489"/>
    </source>
</evidence>
<dbReference type="Proteomes" id="UP000245489">
    <property type="component" value="Unassembled WGS sequence"/>
</dbReference>
<organism evidence="1 2">
    <name type="scientific">Arcicella aurantiaca</name>
    <dbReference type="NCBI Taxonomy" id="591202"/>
    <lineage>
        <taxon>Bacteria</taxon>
        <taxon>Pseudomonadati</taxon>
        <taxon>Bacteroidota</taxon>
        <taxon>Cytophagia</taxon>
        <taxon>Cytophagales</taxon>
        <taxon>Flectobacillaceae</taxon>
        <taxon>Arcicella</taxon>
    </lineage>
</organism>
<dbReference type="RefSeq" id="WP_109744500.1">
    <property type="nucleotide sequence ID" value="NZ_QGGO01000025.1"/>
</dbReference>